<dbReference type="Gene3D" id="3.40.50.620">
    <property type="entry name" value="HUPs"/>
    <property type="match status" value="1"/>
</dbReference>
<feature type="domain" description="DUF218" evidence="2">
    <location>
        <begin position="159"/>
        <end position="303"/>
    </location>
</feature>
<sequence length="334" mass="35683">MLAYLLAALLGIAFVVRVRRERRRFGNGVLLGLSLCCLSLGLLGELSRFPLRAGRLVLAMLPTLVGLSVLATAILLVANGVTMVRREGSRLPNLLSGLAGLGIFALLALLLAAVHLDSRPLRVVAVVLLLIAGYLGFLLLCFVGYAFLYSRLIGRREVDFVVVLGAGLVDGARVPPLLAARLERGLALYRAQAARGAAPLLLVSGGKGSDESRSEADAMADYLIERGVAAEGIRREDRSVSTEQNLEFSRVLMERERPGYRCAIVTSSFHVLRTAVITRRAGVPGQVLGAPTAPYYWPSATLREFVAVLVGHPVINLGSCALLALLGASAGWHR</sequence>
<accession>A0A7W7R867</accession>
<reference evidence="3 4" key="1">
    <citation type="submission" date="2020-08" db="EMBL/GenBank/DDBJ databases">
        <title>Sequencing the genomes of 1000 actinobacteria strains.</title>
        <authorList>
            <person name="Klenk H.-P."/>
        </authorList>
    </citation>
    <scope>NUCLEOTIDE SEQUENCE [LARGE SCALE GENOMIC DNA]</scope>
    <source>
        <strain evidence="3 4">DSM 41654</strain>
    </source>
</reference>
<feature type="transmembrane region" description="Helical" evidence="1">
    <location>
        <begin position="25"/>
        <end position="44"/>
    </location>
</feature>
<gene>
    <name evidence="3" type="ORF">FHR34_006191</name>
</gene>
<evidence type="ECO:0000313" key="3">
    <source>
        <dbReference type="EMBL" id="MBB4927198.1"/>
    </source>
</evidence>
<name>A0A7W7R867_KITKI</name>
<dbReference type="GO" id="GO:0043164">
    <property type="term" value="P:Gram-negative-bacterium-type cell wall biogenesis"/>
    <property type="evidence" value="ECO:0007669"/>
    <property type="project" value="TreeGrafter"/>
</dbReference>
<dbReference type="CDD" id="cd06259">
    <property type="entry name" value="YdcF-like"/>
    <property type="match status" value="1"/>
</dbReference>
<feature type="transmembrane region" description="Helical" evidence="1">
    <location>
        <begin position="56"/>
        <end position="78"/>
    </location>
</feature>
<evidence type="ECO:0000259" key="2">
    <source>
        <dbReference type="Pfam" id="PF02698"/>
    </source>
</evidence>
<evidence type="ECO:0000313" key="4">
    <source>
        <dbReference type="Proteomes" id="UP000540506"/>
    </source>
</evidence>
<evidence type="ECO:0000256" key="1">
    <source>
        <dbReference type="SAM" id="Phobius"/>
    </source>
</evidence>
<feature type="transmembrane region" description="Helical" evidence="1">
    <location>
        <begin position="98"/>
        <end position="116"/>
    </location>
</feature>
<keyword evidence="4" id="KW-1185">Reference proteome</keyword>
<dbReference type="EMBL" id="JACHJV010000001">
    <property type="protein sequence ID" value="MBB4927198.1"/>
    <property type="molecule type" value="Genomic_DNA"/>
</dbReference>
<comment type="caution">
    <text evidence="3">The sequence shown here is derived from an EMBL/GenBank/DDBJ whole genome shotgun (WGS) entry which is preliminary data.</text>
</comment>
<keyword evidence="1" id="KW-0812">Transmembrane</keyword>
<proteinExistence type="predicted"/>
<organism evidence="3 4">
    <name type="scientific">Kitasatospora kifunensis</name>
    <name type="common">Streptomyces kifunensis</name>
    <dbReference type="NCBI Taxonomy" id="58351"/>
    <lineage>
        <taxon>Bacteria</taxon>
        <taxon>Bacillati</taxon>
        <taxon>Actinomycetota</taxon>
        <taxon>Actinomycetes</taxon>
        <taxon>Kitasatosporales</taxon>
        <taxon>Streptomycetaceae</taxon>
        <taxon>Kitasatospora</taxon>
    </lineage>
</organism>
<feature type="transmembrane region" description="Helical" evidence="1">
    <location>
        <begin position="305"/>
        <end position="328"/>
    </location>
</feature>
<dbReference type="InterPro" id="IPR051599">
    <property type="entry name" value="Cell_Envelope_Assoc"/>
</dbReference>
<dbReference type="GO" id="GO:0000270">
    <property type="term" value="P:peptidoglycan metabolic process"/>
    <property type="evidence" value="ECO:0007669"/>
    <property type="project" value="TreeGrafter"/>
</dbReference>
<dbReference type="PANTHER" id="PTHR30336:SF18">
    <property type="entry name" value="MEMBRANE PROTEIN"/>
    <property type="match status" value="1"/>
</dbReference>
<dbReference type="RefSeq" id="WP_184941246.1">
    <property type="nucleotide sequence ID" value="NZ_JACHJV010000001.1"/>
</dbReference>
<dbReference type="PANTHER" id="PTHR30336">
    <property type="entry name" value="INNER MEMBRANE PROTEIN, PROBABLE PERMEASE"/>
    <property type="match status" value="1"/>
</dbReference>
<dbReference type="AlphaFoldDB" id="A0A7W7R867"/>
<dbReference type="InterPro" id="IPR003848">
    <property type="entry name" value="DUF218"/>
</dbReference>
<keyword evidence="1" id="KW-0472">Membrane</keyword>
<dbReference type="Proteomes" id="UP000540506">
    <property type="component" value="Unassembled WGS sequence"/>
</dbReference>
<protein>
    <submittedName>
        <fullName evidence="3">Uncharacterized SAM-binding protein YcdF (DUF218 family)</fullName>
    </submittedName>
</protein>
<dbReference type="InterPro" id="IPR014729">
    <property type="entry name" value="Rossmann-like_a/b/a_fold"/>
</dbReference>
<dbReference type="GO" id="GO:0005886">
    <property type="term" value="C:plasma membrane"/>
    <property type="evidence" value="ECO:0007669"/>
    <property type="project" value="TreeGrafter"/>
</dbReference>
<feature type="transmembrane region" description="Helical" evidence="1">
    <location>
        <begin position="123"/>
        <end position="148"/>
    </location>
</feature>
<dbReference type="Pfam" id="PF02698">
    <property type="entry name" value="DUF218"/>
    <property type="match status" value="1"/>
</dbReference>
<keyword evidence="1" id="KW-1133">Transmembrane helix</keyword>